<dbReference type="GO" id="GO:1901135">
    <property type="term" value="P:carbohydrate derivative metabolic process"/>
    <property type="evidence" value="ECO:0007669"/>
    <property type="project" value="InterPro"/>
</dbReference>
<gene>
    <name evidence="2" type="ORF">CTER_0268</name>
</gene>
<dbReference type="PATRIC" id="fig|1195236.3.peg.574"/>
<evidence type="ECO:0000313" key="2">
    <source>
        <dbReference type="EMBL" id="EMS73695.1"/>
    </source>
</evidence>
<dbReference type="SUPFAM" id="SSF53697">
    <property type="entry name" value="SIS domain"/>
    <property type="match status" value="2"/>
</dbReference>
<dbReference type="RefSeq" id="WP_004623449.1">
    <property type="nucleotide sequence ID" value="NZ_AORV01000015.1"/>
</dbReference>
<dbReference type="GO" id="GO:0016853">
    <property type="term" value="F:isomerase activity"/>
    <property type="evidence" value="ECO:0007669"/>
    <property type="project" value="UniProtKB-KW"/>
</dbReference>
<comment type="caution">
    <text evidence="2">The sequence shown here is derived from an EMBL/GenBank/DDBJ whole genome shotgun (WGS) entry which is preliminary data.</text>
</comment>
<dbReference type="InterPro" id="IPR050099">
    <property type="entry name" value="SIS_GmhA/DiaA_subfam"/>
</dbReference>
<dbReference type="InterPro" id="IPR046348">
    <property type="entry name" value="SIS_dom_sf"/>
</dbReference>
<dbReference type="Pfam" id="PF13580">
    <property type="entry name" value="SIS_2"/>
    <property type="match status" value="1"/>
</dbReference>
<dbReference type="STRING" id="1195236.CTER_0268"/>
<dbReference type="PANTHER" id="PTHR30390">
    <property type="entry name" value="SEDOHEPTULOSE 7-PHOSPHATE ISOMERASE / DNAA INITIATOR-ASSOCIATING FACTOR FOR REPLICATION INITIATION"/>
    <property type="match status" value="1"/>
</dbReference>
<accession>S0FN75</accession>
<keyword evidence="2" id="KW-0413">Isomerase</keyword>
<feature type="domain" description="SIS" evidence="1">
    <location>
        <begin position="242"/>
        <end position="409"/>
    </location>
</feature>
<sequence>MNMNAVLAGKTKEGLKFYPDMKTRAGIIEQYLKQIRNALRELCSSSIDEIEEFSRVLVRARARHNEIMFFGTGQDYHIINHANFNFLKTNNLSVITMGIPEITAFRNEGPCPYRLKDILERRHFGKRDVLVGVQFEKDDRILRKAFEYNYENGGINVLISNMKRIPEYTGINIFINSDNTLVARDTAQIVLHFLSANLAFKTDTEFKDQGAEALSEYCQLLLRSLKGRYFSNKNLAGISAVIEKKLREGSRIFAFGNGGSASIASFAADALKELANDPADGYARIFDVTSYVKNMTKSINNGYINGYLKSDAFTKIIRNLGVRNGDLLLGFSSSGNSENILHPLVSLDKTVRIGILGFENGGVIGSSNAADLMAVVQDAGGFRSYQRAQDGQRIAVSAIINTLYDMGRFTA</sequence>
<evidence type="ECO:0000259" key="1">
    <source>
        <dbReference type="PROSITE" id="PS51464"/>
    </source>
</evidence>
<dbReference type="Proteomes" id="UP000014155">
    <property type="component" value="Unassembled WGS sequence"/>
</dbReference>
<dbReference type="AlphaFoldDB" id="S0FN75"/>
<dbReference type="Gene3D" id="3.40.50.10490">
    <property type="entry name" value="Glucose-6-phosphate isomerase like protein, domain 1"/>
    <property type="match status" value="2"/>
</dbReference>
<organism evidence="2 3">
    <name type="scientific">Ruminiclostridium cellobioparum subsp. termitidis CT1112</name>
    <dbReference type="NCBI Taxonomy" id="1195236"/>
    <lineage>
        <taxon>Bacteria</taxon>
        <taxon>Bacillati</taxon>
        <taxon>Bacillota</taxon>
        <taxon>Clostridia</taxon>
        <taxon>Eubacteriales</taxon>
        <taxon>Oscillospiraceae</taxon>
        <taxon>Ruminiclostridium</taxon>
    </lineage>
</organism>
<dbReference type="PROSITE" id="PS51464">
    <property type="entry name" value="SIS"/>
    <property type="match status" value="1"/>
</dbReference>
<proteinExistence type="predicted"/>
<keyword evidence="3" id="KW-1185">Reference proteome</keyword>
<dbReference type="GO" id="GO:0097367">
    <property type="term" value="F:carbohydrate derivative binding"/>
    <property type="evidence" value="ECO:0007669"/>
    <property type="project" value="InterPro"/>
</dbReference>
<dbReference type="InterPro" id="IPR001347">
    <property type="entry name" value="SIS_dom"/>
</dbReference>
<dbReference type="EMBL" id="AORV01000015">
    <property type="protein sequence ID" value="EMS73695.1"/>
    <property type="molecule type" value="Genomic_DNA"/>
</dbReference>
<protein>
    <submittedName>
        <fullName evidence="2">Phosphoheptose isomerase</fullName>
    </submittedName>
</protein>
<evidence type="ECO:0000313" key="3">
    <source>
        <dbReference type="Proteomes" id="UP000014155"/>
    </source>
</evidence>
<reference evidence="2 3" key="1">
    <citation type="journal article" date="2013" name="Genome Announc.">
        <title>Draft Genome Sequence of the Cellulolytic, Mesophilic, Anaerobic Bacterium Clostridium termitidis Strain CT1112 (DSM 5398).</title>
        <authorList>
            <person name="Lal S."/>
            <person name="Ramachandran U."/>
            <person name="Zhang X."/>
            <person name="Munir R."/>
            <person name="Sparling R."/>
            <person name="Levin D.B."/>
        </authorList>
    </citation>
    <scope>NUCLEOTIDE SEQUENCE [LARGE SCALE GENOMIC DNA]</scope>
    <source>
        <strain evidence="2 3">CT1112</strain>
    </source>
</reference>
<name>S0FN75_RUMCE</name>